<keyword evidence="1" id="KW-1133">Transmembrane helix</keyword>
<dbReference type="AlphaFoldDB" id="A0A6N7XTT5"/>
<evidence type="ECO:0000256" key="1">
    <source>
        <dbReference type="SAM" id="Phobius"/>
    </source>
</evidence>
<dbReference type="EMBL" id="VUNQ01000001">
    <property type="protein sequence ID" value="MST99894.1"/>
    <property type="molecule type" value="Genomic_DNA"/>
</dbReference>
<keyword evidence="3" id="KW-1185">Reference proteome</keyword>
<accession>A0A6N7XTT5</accession>
<evidence type="ECO:0000313" key="3">
    <source>
        <dbReference type="Proteomes" id="UP000469523"/>
    </source>
</evidence>
<sequence>MKEILNKIKEYLEKNNNKKFINNLFIILLVSVIFLIVTNNFLRPKEEGIENPKENTKEVYKYESEEDYSSYLEKKLTNILTKLNGVGKVSVMVTLENSIEKVAASNTTKTTEETIENDSEGGTREIHREDITTQVMTRGSDGSLLVVKEIKPTVQGVIVVAEGADDPILKEMLYEAVKTVLGIKGNKVQVYSSK</sequence>
<organism evidence="2 3">
    <name type="scientific">Tissierella pigra</name>
    <dbReference type="NCBI Taxonomy" id="2607614"/>
    <lineage>
        <taxon>Bacteria</taxon>
        <taxon>Bacillati</taxon>
        <taxon>Bacillota</taxon>
        <taxon>Tissierellia</taxon>
        <taxon>Tissierellales</taxon>
        <taxon>Tissierellaceae</taxon>
        <taxon>Tissierella</taxon>
    </lineage>
</organism>
<evidence type="ECO:0000313" key="2">
    <source>
        <dbReference type="EMBL" id="MST99894.1"/>
    </source>
</evidence>
<keyword evidence="1" id="KW-0812">Transmembrane</keyword>
<protein>
    <submittedName>
        <fullName evidence="2">Sporulation stage III protein AG</fullName>
    </submittedName>
</protein>
<name>A0A6N7XTT5_9FIRM</name>
<proteinExistence type="predicted"/>
<reference evidence="2 3" key="1">
    <citation type="submission" date="2019-09" db="EMBL/GenBank/DDBJ databases">
        <title>In-depth cultivation of the pig gut microbiome towards novel bacterial diversity and tailored functional studies.</title>
        <authorList>
            <person name="Wylensek D."/>
            <person name="Hitch T.C.A."/>
            <person name="Clavel T."/>
        </authorList>
    </citation>
    <scope>NUCLEOTIDE SEQUENCE [LARGE SCALE GENOMIC DNA]</scope>
    <source>
        <strain evidence="2 3">WCA3-693-APC-4?</strain>
    </source>
</reference>
<dbReference type="Proteomes" id="UP000469523">
    <property type="component" value="Unassembled WGS sequence"/>
</dbReference>
<keyword evidence="1" id="KW-0472">Membrane</keyword>
<gene>
    <name evidence="2" type="ORF">FYJ83_00250</name>
</gene>
<comment type="caution">
    <text evidence="2">The sequence shown here is derived from an EMBL/GenBank/DDBJ whole genome shotgun (WGS) entry which is preliminary data.</text>
</comment>
<feature type="transmembrane region" description="Helical" evidence="1">
    <location>
        <begin position="20"/>
        <end position="42"/>
    </location>
</feature>